<dbReference type="InterPro" id="IPR016024">
    <property type="entry name" value="ARM-type_fold"/>
</dbReference>
<organism evidence="1 2">
    <name type="scientific">Tritrichomonas foetus</name>
    <dbReference type="NCBI Taxonomy" id="1144522"/>
    <lineage>
        <taxon>Eukaryota</taxon>
        <taxon>Metamonada</taxon>
        <taxon>Parabasalia</taxon>
        <taxon>Tritrichomonadida</taxon>
        <taxon>Tritrichomonadidae</taxon>
        <taxon>Tritrichomonas</taxon>
    </lineage>
</organism>
<keyword evidence="2" id="KW-1185">Reference proteome</keyword>
<evidence type="ECO:0000313" key="1">
    <source>
        <dbReference type="EMBL" id="OHS97202.1"/>
    </source>
</evidence>
<dbReference type="AlphaFoldDB" id="A0A1J4JDG8"/>
<evidence type="ECO:0000313" key="2">
    <source>
        <dbReference type="Proteomes" id="UP000179807"/>
    </source>
</evidence>
<sequence>MEDAQNLISDIIKKKSDAKIMFLNNIPLLVNGISDENHVELINFILSWCDIENLVNLQVLIDHITDLIPKDSSRSVFLSFLSLFSEIINAAFPLENDRLLNLSSYLVENFGSDFLPRIAFPFLFNTLEQTPFSPSIAFLIRFFSRILSSLDQKNVDYLIAYLKMLSVKNIDVCVKLAIIDSFQYFVEYVQSPETLYESFIRTFLNDKHPIVRSNALKVSSLYPNLAKIDEIMKSADNKSWKVKVAFINSISNLISHQEIEDYLFKLCHSQDFFYREQGLKILSNVYHRIQKKEEISKTIEHCLKVKHEDVVVAALQFLALNKEVIINHKEFYNLLKKSKYRRIKILILIVLTPKIELNDTEIKESAKFTHFLFQSEEMNDIIQCIDIIRENLDYNSDLAFDENVLSDIFLYSTSINQLISKESKHLLSMLEEIKGKEYLNERIKK</sequence>
<proteinExistence type="predicted"/>
<protein>
    <recommendedName>
        <fullName evidence="3">Condensin complex subunit 1 C-terminal domain-containing protein</fullName>
    </recommendedName>
</protein>
<evidence type="ECO:0008006" key="3">
    <source>
        <dbReference type="Google" id="ProtNLM"/>
    </source>
</evidence>
<comment type="caution">
    <text evidence="1">The sequence shown here is derived from an EMBL/GenBank/DDBJ whole genome shotgun (WGS) entry which is preliminary data.</text>
</comment>
<name>A0A1J4JDG8_9EUKA</name>
<dbReference type="InterPro" id="IPR011989">
    <property type="entry name" value="ARM-like"/>
</dbReference>
<dbReference type="RefSeq" id="XP_068350339.1">
    <property type="nucleotide sequence ID" value="XM_068510939.1"/>
</dbReference>
<accession>A0A1J4JDG8</accession>
<dbReference type="GeneID" id="94845643"/>
<dbReference type="Gene3D" id="1.25.10.10">
    <property type="entry name" value="Leucine-rich Repeat Variant"/>
    <property type="match status" value="1"/>
</dbReference>
<reference evidence="1" key="1">
    <citation type="submission" date="2016-10" db="EMBL/GenBank/DDBJ databases">
        <authorList>
            <person name="Benchimol M."/>
            <person name="Almeida L.G."/>
            <person name="Vasconcelos A.T."/>
            <person name="Perreira-Neves A."/>
            <person name="Rosa I.A."/>
            <person name="Tasca T."/>
            <person name="Bogo M.R."/>
            <person name="de Souza W."/>
        </authorList>
    </citation>
    <scope>NUCLEOTIDE SEQUENCE [LARGE SCALE GENOMIC DNA]</scope>
    <source>
        <strain evidence="1">K</strain>
    </source>
</reference>
<dbReference type="Proteomes" id="UP000179807">
    <property type="component" value="Unassembled WGS sequence"/>
</dbReference>
<dbReference type="SUPFAM" id="SSF48371">
    <property type="entry name" value="ARM repeat"/>
    <property type="match status" value="1"/>
</dbReference>
<gene>
    <name evidence="1" type="ORF">TRFO_36620</name>
</gene>
<dbReference type="EMBL" id="MLAK01001130">
    <property type="protein sequence ID" value="OHS97202.1"/>
    <property type="molecule type" value="Genomic_DNA"/>
</dbReference>
<dbReference type="VEuPathDB" id="TrichDB:TRFO_36620"/>